<protein>
    <recommendedName>
        <fullName evidence="3">Multidrug transporter</fullName>
    </recommendedName>
</protein>
<sequence>MGSTTTVFGDDVMASAPQPQLPLFYNDLLPLNSRDHADWKAGTLESAAYLAATHAIPLTSDEFVDAQRNFPIVFTAGDSPLPIALFGLNEGVNTFVGDDMKINEVVYIPAYARRYPFILAKLQPTSEDMSLCFDPSAGLIGKMDEGLAMFDEAGQPTEYTQGVLEFCRRFEEAGQRTKMFMDELAKLDILMDGEIAITRNDMPDTPFIYRGFRMVDEAKLRELPAATLDDLAKNGMLMLIYAHLFSLNLMRSLFERQLAQGKVPTPGQGAAAPALN</sequence>
<evidence type="ECO:0000313" key="2">
    <source>
        <dbReference type="Proteomes" id="UP000548685"/>
    </source>
</evidence>
<gene>
    <name evidence="1" type="ORF">FHS52_001727</name>
</gene>
<keyword evidence="2" id="KW-1185">Reference proteome</keyword>
<reference evidence="1 2" key="1">
    <citation type="submission" date="2020-08" db="EMBL/GenBank/DDBJ databases">
        <title>Genomic Encyclopedia of Type Strains, Phase IV (KMG-IV): sequencing the most valuable type-strain genomes for metagenomic binning, comparative biology and taxonomic classification.</title>
        <authorList>
            <person name="Goeker M."/>
        </authorList>
    </citation>
    <scope>NUCLEOTIDE SEQUENCE [LARGE SCALE GENOMIC DNA]</scope>
    <source>
        <strain evidence="1 2">DSM 8510</strain>
    </source>
</reference>
<evidence type="ECO:0000313" key="1">
    <source>
        <dbReference type="EMBL" id="MBB3775758.1"/>
    </source>
</evidence>
<proteinExistence type="predicted"/>
<evidence type="ECO:0008006" key="3">
    <source>
        <dbReference type="Google" id="ProtNLM"/>
    </source>
</evidence>
<dbReference type="Proteomes" id="UP000548685">
    <property type="component" value="Unassembled WGS sequence"/>
</dbReference>
<name>A0ABR6HYL6_9SPHN</name>
<comment type="caution">
    <text evidence="1">The sequence shown here is derived from an EMBL/GenBank/DDBJ whole genome shotgun (WGS) entry which is preliminary data.</text>
</comment>
<dbReference type="InterPro" id="IPR010836">
    <property type="entry name" value="SapC"/>
</dbReference>
<dbReference type="Pfam" id="PF07277">
    <property type="entry name" value="SapC"/>
    <property type="match status" value="1"/>
</dbReference>
<dbReference type="EMBL" id="JACICE010000002">
    <property type="protein sequence ID" value="MBB3775758.1"/>
    <property type="molecule type" value="Genomic_DNA"/>
</dbReference>
<accession>A0ABR6HYL6</accession>
<organism evidence="1 2">
    <name type="scientific">Erythrobacter ramosus</name>
    <dbReference type="NCBI Taxonomy" id="35811"/>
    <lineage>
        <taxon>Bacteria</taxon>
        <taxon>Pseudomonadati</taxon>
        <taxon>Pseudomonadota</taxon>
        <taxon>Alphaproteobacteria</taxon>
        <taxon>Sphingomonadales</taxon>
        <taxon>Erythrobacteraceae</taxon>
        <taxon>Erythrobacter/Porphyrobacter group</taxon>
        <taxon>Erythrobacter</taxon>
    </lineage>
</organism>